<dbReference type="eggNOG" id="COG0657">
    <property type="taxonomic scope" value="Bacteria"/>
</dbReference>
<evidence type="ECO:0000313" key="4">
    <source>
        <dbReference type="Proteomes" id="UP000001444"/>
    </source>
</evidence>
<dbReference type="GO" id="GO:0016810">
    <property type="term" value="F:hydrolase activity, acting on carbon-nitrogen (but not peptide) bonds"/>
    <property type="evidence" value="ECO:0007669"/>
    <property type="project" value="InterPro"/>
</dbReference>
<dbReference type="InterPro" id="IPR050300">
    <property type="entry name" value="GDXG_lipolytic_enzyme"/>
</dbReference>
<dbReference type="InterPro" id="IPR013094">
    <property type="entry name" value="AB_hydrolase_3"/>
</dbReference>
<evidence type="ECO:0000259" key="2">
    <source>
        <dbReference type="Pfam" id="PF07859"/>
    </source>
</evidence>
<dbReference type="HOGENOM" id="CLU_012494_6_1_11"/>
<dbReference type="Gene3D" id="2.30.40.10">
    <property type="entry name" value="Urease, subunit C, domain 1"/>
    <property type="match status" value="1"/>
</dbReference>
<dbReference type="SUPFAM" id="SSF53474">
    <property type="entry name" value="alpha/beta-Hydrolases"/>
    <property type="match status" value="1"/>
</dbReference>
<keyword evidence="4" id="KW-1185">Reference proteome</keyword>
<protein>
    <submittedName>
        <fullName evidence="3">PROBABLE LIPASE LIPH</fullName>
    </submittedName>
</protein>
<organism evidence="3 4">
    <name type="scientific">Streptomyces scabiei (strain 87.22)</name>
    <dbReference type="NCBI Taxonomy" id="680198"/>
    <lineage>
        <taxon>Bacteria</taxon>
        <taxon>Bacillati</taxon>
        <taxon>Actinomycetota</taxon>
        <taxon>Actinomycetes</taxon>
        <taxon>Kitasatosporales</taxon>
        <taxon>Streptomycetaceae</taxon>
        <taxon>Streptomyces</taxon>
    </lineage>
</organism>
<dbReference type="AlphaFoldDB" id="C9ZFX3"/>
<accession>C9ZFX3</accession>
<dbReference type="Gene3D" id="3.40.50.1820">
    <property type="entry name" value="alpha/beta hydrolase"/>
    <property type="match status" value="1"/>
</dbReference>
<evidence type="ECO:0000313" key="3">
    <source>
        <dbReference type="EMBL" id="CBG74934.1"/>
    </source>
</evidence>
<dbReference type="KEGG" id="scb:SCAB_79741"/>
<proteinExistence type="predicted"/>
<keyword evidence="1" id="KW-0378">Hydrolase</keyword>
<gene>
    <name evidence="3" type="primary">lipH</name>
    <name evidence="3" type="ordered locus">SCAB_79741</name>
</gene>
<dbReference type="PANTHER" id="PTHR48081">
    <property type="entry name" value="AB HYDROLASE SUPERFAMILY PROTEIN C4A8.06C"/>
    <property type="match status" value="1"/>
</dbReference>
<dbReference type="PANTHER" id="PTHR48081:SF8">
    <property type="entry name" value="ALPHA_BETA HYDROLASE FOLD-3 DOMAIN-CONTAINING PROTEIN-RELATED"/>
    <property type="match status" value="1"/>
</dbReference>
<dbReference type="InterPro" id="IPR011059">
    <property type="entry name" value="Metal-dep_hydrolase_composite"/>
</dbReference>
<name>C9ZFX3_STRSW</name>
<sequence length="395" mass="42588">MYTLDPAMPHADEVAVRDDRIARVGDAADVPARVVNAMSAAVDREGTNVHGDLRNRQGAAVKVSQHDSLDPELRAPLEALLENFPGGVCAIEDLAERRRIDAMHGAETAEAVKAVQTCSTEDVWVPGPVGCADVPVRVYRPRRLQPAPPAVFFIHGGGMCLGDIDYEHGAAVKICEELGALVVSTGYRKAPEHPHPAQVDDCYAALRWMSDNATSLDFDPGRLAVFGGSAGGNLALATALKARDLAGPALSYVMALYPMVDHRNTTPSAHEVTEIGAWDRKTNVEAWEWFLAGQEPDGYAAPLHAEDLSGLPPTFIDVGTADVFRDEDLALAQRLLAAGVTTELHVYPGVYHAAEHYAPDAEAARHMWAVRFRALRRALGIQPVRIDADGSTHDH</sequence>
<dbReference type="InterPro" id="IPR029058">
    <property type="entry name" value="AB_hydrolase_fold"/>
</dbReference>
<evidence type="ECO:0000256" key="1">
    <source>
        <dbReference type="ARBA" id="ARBA00022801"/>
    </source>
</evidence>
<dbReference type="Proteomes" id="UP000001444">
    <property type="component" value="Chromosome"/>
</dbReference>
<feature type="domain" description="Alpha/beta hydrolase fold-3" evidence="2">
    <location>
        <begin position="151"/>
        <end position="354"/>
    </location>
</feature>
<dbReference type="Pfam" id="PF07859">
    <property type="entry name" value="Abhydrolase_3"/>
    <property type="match status" value="1"/>
</dbReference>
<dbReference type="STRING" id="680198.SCAB_79741"/>
<reference evidence="3 4" key="1">
    <citation type="journal article" date="2010" name="Mol. Plant Microbe Interact.">
        <title>Streptomyces scabies 87-22 contains a coronafacic acid-like biosynthetic cluster that contributes to plant-microbe interactions.</title>
        <authorList>
            <person name="Bignell D.R."/>
            <person name="Seipke R.F."/>
            <person name="Huguet-Tapia J.C."/>
            <person name="Chambers A.H."/>
            <person name="Parry R.J."/>
            <person name="Loria R."/>
        </authorList>
    </citation>
    <scope>NUCLEOTIDE SEQUENCE [LARGE SCALE GENOMIC DNA]</scope>
    <source>
        <strain evidence="3 4">87.22</strain>
    </source>
</reference>
<dbReference type="EMBL" id="FN554889">
    <property type="protein sequence ID" value="CBG74934.1"/>
    <property type="molecule type" value="Genomic_DNA"/>
</dbReference>